<dbReference type="RefSeq" id="WP_145370824.1">
    <property type="nucleotide sequence ID" value="NZ_CP036275.1"/>
</dbReference>
<name>A0A517ZAY6_9PLAN</name>
<reference evidence="1 2" key="1">
    <citation type="submission" date="2019-02" db="EMBL/GenBank/DDBJ databases">
        <title>Deep-cultivation of Planctomycetes and their phenomic and genomic characterization uncovers novel biology.</title>
        <authorList>
            <person name="Wiegand S."/>
            <person name="Jogler M."/>
            <person name="Boedeker C."/>
            <person name="Pinto D."/>
            <person name="Vollmers J."/>
            <person name="Rivas-Marin E."/>
            <person name="Kohn T."/>
            <person name="Peeters S.H."/>
            <person name="Heuer A."/>
            <person name="Rast P."/>
            <person name="Oberbeckmann S."/>
            <person name="Bunk B."/>
            <person name="Jeske O."/>
            <person name="Meyerdierks A."/>
            <person name="Storesund J.E."/>
            <person name="Kallscheuer N."/>
            <person name="Luecker S."/>
            <person name="Lage O.M."/>
            <person name="Pohl T."/>
            <person name="Merkel B.J."/>
            <person name="Hornburger P."/>
            <person name="Mueller R.-W."/>
            <person name="Bruemmer F."/>
            <person name="Labrenz M."/>
            <person name="Spormann A.M."/>
            <person name="Op den Camp H."/>
            <person name="Overmann J."/>
            <person name="Amann R."/>
            <person name="Jetten M.S.M."/>
            <person name="Mascher T."/>
            <person name="Medema M.H."/>
            <person name="Devos D.P."/>
            <person name="Kaster A.-K."/>
            <person name="Ovreas L."/>
            <person name="Rohde M."/>
            <person name="Galperin M.Y."/>
            <person name="Jogler C."/>
        </authorList>
    </citation>
    <scope>NUCLEOTIDE SEQUENCE [LARGE SCALE GENOMIC DNA]</scope>
    <source>
        <strain evidence="1 2">Mal4</strain>
    </source>
</reference>
<evidence type="ECO:0000313" key="2">
    <source>
        <dbReference type="Proteomes" id="UP000320496"/>
    </source>
</evidence>
<dbReference type="KEGG" id="mri:Mal4_40110"/>
<keyword evidence="2" id="KW-1185">Reference proteome</keyword>
<dbReference type="AlphaFoldDB" id="A0A517ZAY6"/>
<accession>A0A517ZAY6</accession>
<dbReference type="OrthoDB" id="245702at2"/>
<gene>
    <name evidence="1" type="ORF">Mal4_40110</name>
</gene>
<sequence>MATRIYTGDAPAIAQRTRITLSGNPGEAADLTATIGRKSITAEAGGEATDDTLATLLQAMATAWNDSDLGELAEVTATTGSLLDGTPYLDLEADTPGVPFAVQFDAPHPTVDVDTLQLGGPGQNEIQQFTIDPAPTGPAPAGGAYTIQWDLGSGVETSAAIAAGASAEAIRNSLVSGMPSLSLADVAVSGTGTTEEPCVIELQGALAGTNVALLTVDTSSLTGDATATLKVVQEGGKPVADTLIVRDTFTAADGTELASRTSDTGHNWQKQSGADLLIRNNRLVHSGDLNSTYMLSAAHGADTVVKMQVVLSGDAGPQASRGIWIYVRSTAVDLTGDYLRVKLTKDIGAATFTLSIEEWRFGAFATLATGTGKYVSGVPYDITIRIGGQQVLVDTNLERVAAWYTPVAGSYYGLQLNSYGDHQLSVDSFEIHSSKESDEQWRLFTDAAAGTFALTSPAGDATGPIDHDAAAATIKAALEAIYAGTWTVTGTGTVGDPWIATAGGAMAGTDISEPTLDDTLLSLGYLVDVATLQEGSGATAEQWQVIIHDATGGNFQLSVLGQQTMDIAFGASAATVQSALEAVPAVGPGNVTVSGAGTTGDPYLITLVGDLVGEAVPQLIAHNEDLTGPASITVTQTTLQNSRGPQHWDDPLNWIDATTGLAGFPTTGDDVVIEDGDRDRSLKYGLDQSAVKLNSLTISSRFESGAQIGLAEHNEDGGYHEYRDTYLQIGLQGDARIEIGAGEGSGSSRINLDTGSDAVTIRVLQTNGPAADGVGAVNWIGTAAASTLLVVDGFVAVAPLAGQTASLERLTIRQGVVTLGAGATVGDGSGMAIDKSGGELIIGRATIRGTAMING</sequence>
<evidence type="ECO:0000313" key="1">
    <source>
        <dbReference type="EMBL" id="QDU39665.1"/>
    </source>
</evidence>
<dbReference type="EMBL" id="CP036275">
    <property type="protein sequence ID" value="QDU39665.1"/>
    <property type="molecule type" value="Genomic_DNA"/>
</dbReference>
<dbReference type="Proteomes" id="UP000320496">
    <property type="component" value="Chromosome"/>
</dbReference>
<proteinExistence type="predicted"/>
<organism evidence="1 2">
    <name type="scientific">Maioricimonas rarisocia</name>
    <dbReference type="NCBI Taxonomy" id="2528026"/>
    <lineage>
        <taxon>Bacteria</taxon>
        <taxon>Pseudomonadati</taxon>
        <taxon>Planctomycetota</taxon>
        <taxon>Planctomycetia</taxon>
        <taxon>Planctomycetales</taxon>
        <taxon>Planctomycetaceae</taxon>
        <taxon>Maioricimonas</taxon>
    </lineage>
</organism>
<protein>
    <submittedName>
        <fullName evidence="1">Uncharacterized protein</fullName>
    </submittedName>
</protein>